<dbReference type="AlphaFoldDB" id="A0A6G9XKM3"/>
<proteinExistence type="predicted"/>
<reference evidence="4 5" key="1">
    <citation type="journal article" date="2019" name="ACS Chem. Biol.">
        <title>Identification and Mobilization of a Cryptic Antibiotic Biosynthesis Gene Locus from a Human-Pathogenic Nocardia Isolate.</title>
        <authorList>
            <person name="Herisse M."/>
            <person name="Ishida K."/>
            <person name="Porter J.L."/>
            <person name="Howden B."/>
            <person name="Hertweck C."/>
            <person name="Stinear T.P."/>
            <person name="Pidot S.J."/>
        </authorList>
    </citation>
    <scope>NUCLEOTIDE SEQUENCE [LARGE SCALE GENOMIC DNA]</scope>
    <source>
        <strain evidence="4 5">AUSMDU00024985</strain>
    </source>
</reference>
<evidence type="ECO:0000256" key="2">
    <source>
        <dbReference type="SAM" id="Phobius"/>
    </source>
</evidence>
<dbReference type="EMBL" id="CP046171">
    <property type="protein sequence ID" value="QIS01465.1"/>
    <property type="molecule type" value="Genomic_DNA"/>
</dbReference>
<evidence type="ECO:0000256" key="3">
    <source>
        <dbReference type="SAM" id="SignalP"/>
    </source>
</evidence>
<gene>
    <name evidence="4" type="ORF">F5X71_03270</name>
</gene>
<organism evidence="4 5">
    <name type="scientific">Nocardia brasiliensis</name>
    <dbReference type="NCBI Taxonomy" id="37326"/>
    <lineage>
        <taxon>Bacteria</taxon>
        <taxon>Bacillati</taxon>
        <taxon>Actinomycetota</taxon>
        <taxon>Actinomycetes</taxon>
        <taxon>Mycobacteriales</taxon>
        <taxon>Nocardiaceae</taxon>
        <taxon>Nocardia</taxon>
    </lineage>
</organism>
<feature type="region of interest" description="Disordered" evidence="1">
    <location>
        <begin position="114"/>
        <end position="135"/>
    </location>
</feature>
<protein>
    <submittedName>
        <fullName evidence="4">DUF2330 domain-containing protein</fullName>
    </submittedName>
</protein>
<feature type="transmembrane region" description="Helical" evidence="2">
    <location>
        <begin position="317"/>
        <end position="341"/>
    </location>
</feature>
<dbReference type="Pfam" id="PF10092">
    <property type="entry name" value="DUF2330"/>
    <property type="match status" value="1"/>
</dbReference>
<keyword evidence="2" id="KW-1133">Transmembrane helix</keyword>
<dbReference type="InterPro" id="IPR019283">
    <property type="entry name" value="DUF2330"/>
</dbReference>
<dbReference type="RefSeq" id="WP_167460608.1">
    <property type="nucleotide sequence ID" value="NZ_CP046171.1"/>
</dbReference>
<feature type="signal peptide" evidence="3">
    <location>
        <begin position="1"/>
        <end position="30"/>
    </location>
</feature>
<evidence type="ECO:0000256" key="1">
    <source>
        <dbReference type="SAM" id="MobiDB-lite"/>
    </source>
</evidence>
<evidence type="ECO:0000313" key="4">
    <source>
        <dbReference type="EMBL" id="QIS01465.1"/>
    </source>
</evidence>
<keyword evidence="3" id="KW-0732">Signal</keyword>
<evidence type="ECO:0000313" key="5">
    <source>
        <dbReference type="Proteomes" id="UP000501705"/>
    </source>
</evidence>
<feature type="chain" id="PRO_5026244723" evidence="3">
    <location>
        <begin position="31"/>
        <end position="349"/>
    </location>
</feature>
<accession>A0A6G9XKM3</accession>
<name>A0A6G9XKM3_NOCBR</name>
<keyword evidence="2" id="KW-0472">Membrane</keyword>
<sequence>MRIAVACRVAVAATILSAVAGLGAASPAAAAPAALAVPAGRQAQIAEEAALLGWDGRRETLVLDLNLLADTDNAVLVVPTPSRATMEPVAGNTFVDLNRLTLPQIVTERRWFAADPPTGAADRPHETEPDQPTGPFETFHFTGTQLADLRTWLAATGYTLRPETNTTLDAYGRDGWSFVAIRLTRPASPTGPSSLTGRIDPIRLSFATEHPVYPMRISGPADTPQRVRLYLLSAHRMTRSDAAATAQSVEVEFAGRLADTASPTFTGMAEGGRNYLTKLSVAIPDPSTGSTDFTFATAPTDDEVRGRLTVVESVEFLGLPAGPVVLAPAVAAAALVVFALFRTLRRQPN</sequence>
<dbReference type="Proteomes" id="UP000501705">
    <property type="component" value="Chromosome"/>
</dbReference>
<keyword evidence="2" id="KW-0812">Transmembrane</keyword>